<evidence type="ECO:0000256" key="4">
    <source>
        <dbReference type="PROSITE-ProRule" id="PRU00335"/>
    </source>
</evidence>
<evidence type="ECO:0000256" key="3">
    <source>
        <dbReference type="ARBA" id="ARBA00023163"/>
    </source>
</evidence>
<dbReference type="InterPro" id="IPR009057">
    <property type="entry name" value="Homeodomain-like_sf"/>
</dbReference>
<dbReference type="Pfam" id="PF00440">
    <property type="entry name" value="TetR_N"/>
    <property type="match status" value="1"/>
</dbReference>
<dbReference type="InterPro" id="IPR023772">
    <property type="entry name" value="DNA-bd_HTH_TetR-type_CS"/>
</dbReference>
<dbReference type="PROSITE" id="PS01081">
    <property type="entry name" value="HTH_TETR_1"/>
    <property type="match status" value="1"/>
</dbReference>
<accession>O08306</accession>
<dbReference type="PRINTS" id="PR00455">
    <property type="entry name" value="HTHTETR"/>
</dbReference>
<dbReference type="SUPFAM" id="SSF46689">
    <property type="entry name" value="Homeodomain-like"/>
    <property type="match status" value="1"/>
</dbReference>
<dbReference type="PANTHER" id="PTHR30055">
    <property type="entry name" value="HTH-TYPE TRANSCRIPTIONAL REGULATOR RUTR"/>
    <property type="match status" value="1"/>
</dbReference>
<dbReference type="AlphaFoldDB" id="O08306"/>
<keyword evidence="3" id="KW-0804">Transcription</keyword>
<dbReference type="Gene3D" id="1.10.357.10">
    <property type="entry name" value="Tetracycline Repressor, domain 2"/>
    <property type="match status" value="1"/>
</dbReference>
<evidence type="ECO:0000256" key="5">
    <source>
        <dbReference type="SAM" id="MobiDB-lite"/>
    </source>
</evidence>
<dbReference type="PANTHER" id="PTHR30055:SF234">
    <property type="entry name" value="HTH-TYPE TRANSCRIPTIONAL REGULATOR BETI"/>
    <property type="match status" value="1"/>
</dbReference>
<dbReference type="GO" id="GO:0003700">
    <property type="term" value="F:DNA-binding transcription factor activity"/>
    <property type="evidence" value="ECO:0007669"/>
    <property type="project" value="TreeGrafter"/>
</dbReference>
<feature type="domain" description="HTH tetR-type" evidence="6">
    <location>
        <begin position="15"/>
        <end position="75"/>
    </location>
</feature>
<evidence type="ECO:0000313" key="7">
    <source>
        <dbReference type="EMBL" id="CAB07542.1"/>
    </source>
</evidence>
<protein>
    <submittedName>
        <fullName evidence="7">Uncharacterized protein ORF3</fullName>
    </submittedName>
</protein>
<feature type="region of interest" description="Disordered" evidence="5">
    <location>
        <begin position="172"/>
        <end position="212"/>
    </location>
</feature>
<evidence type="ECO:0000259" key="6">
    <source>
        <dbReference type="PROSITE" id="PS50977"/>
    </source>
</evidence>
<gene>
    <name evidence="7" type="primary">ORF3</name>
</gene>
<dbReference type="PROSITE" id="PS50977">
    <property type="entry name" value="HTH_TETR_2"/>
    <property type="match status" value="1"/>
</dbReference>
<dbReference type="InterPro" id="IPR001647">
    <property type="entry name" value="HTH_TetR"/>
</dbReference>
<sequence length="212" mass="22741">MGDDAVMSSTAERIRPGRSGILAAATRLFATHGVSGTSLQQIADAAGITKAAVYHHFPTKEEVVVVAVLAPALEGEPGHRPHRRRPRGPSGQRPRPPSPRRTRPSPTARAGPCSSRTQQIEEYVRNNPDHDELFDRCAMLLTGPDPTPGTGLQVSLFLSGLLGPAQDPSCADIDDDALRGHRPGRTPAPAGRRRRLTWRGVEPAARRAGSRP</sequence>
<reference evidence="7" key="1">
    <citation type="journal article" date="1995" name="Mol. Microbiol.">
        <title>Molecular cloning, expression in Streptomyces lividans, and analysis of a gene cluster from Arthrobacter simplex encoding 3-ketosteroid-delta 1-dehydrogenase, 3-ketosteroid-delta 5-isomerase and a hypothetical regulatory protein.</title>
        <authorList>
            <person name="Molnar I."/>
            <person name="Choi K.P."/>
            <person name="Yamashita M."/>
            <person name="Murooka Y."/>
        </authorList>
    </citation>
    <scope>NUCLEOTIDE SEQUENCE</scope>
    <source>
        <strain evidence="7">IFO12069</strain>
    </source>
</reference>
<dbReference type="GO" id="GO:0000976">
    <property type="term" value="F:transcription cis-regulatory region binding"/>
    <property type="evidence" value="ECO:0007669"/>
    <property type="project" value="TreeGrafter"/>
</dbReference>
<reference evidence="7" key="2">
    <citation type="submission" date="1997-03" db="EMBL/GenBank/DDBJ databases">
        <title>Cloning, sequencing and characterization of the downstream region of KsdDI operon of Arthrobacter simplex.</title>
        <authorList>
            <person name="Dziadek J."/>
            <person name="Yamashita M."/>
            <person name="Murooka Y."/>
        </authorList>
    </citation>
    <scope>NUCLEOTIDE SEQUENCE</scope>
    <source>
        <strain evidence="7">IFO12069</strain>
    </source>
</reference>
<evidence type="ECO:0000256" key="2">
    <source>
        <dbReference type="ARBA" id="ARBA00023125"/>
    </source>
</evidence>
<feature type="region of interest" description="Disordered" evidence="5">
    <location>
        <begin position="75"/>
        <end position="118"/>
    </location>
</feature>
<organism evidence="7">
    <name type="scientific">Nocardioides simplex</name>
    <name type="common">Arthrobacter simplex</name>
    <dbReference type="NCBI Taxonomy" id="2045"/>
    <lineage>
        <taxon>Bacteria</taxon>
        <taxon>Bacillati</taxon>
        <taxon>Actinomycetota</taxon>
        <taxon>Actinomycetes</taxon>
        <taxon>Propionibacteriales</taxon>
        <taxon>Nocardioidaceae</taxon>
        <taxon>Pimelobacter</taxon>
    </lineage>
</organism>
<dbReference type="InterPro" id="IPR050109">
    <property type="entry name" value="HTH-type_TetR-like_transc_reg"/>
</dbReference>
<feature type="DNA-binding region" description="H-T-H motif" evidence="4">
    <location>
        <begin position="38"/>
        <end position="57"/>
    </location>
</feature>
<keyword evidence="2 4" id="KW-0238">DNA-binding</keyword>
<dbReference type="EMBL" id="Z93338">
    <property type="protein sequence ID" value="CAB07542.1"/>
    <property type="molecule type" value="Genomic_DNA"/>
</dbReference>
<keyword evidence="1" id="KW-0805">Transcription regulation</keyword>
<name>O08306_NOCSI</name>
<evidence type="ECO:0000256" key="1">
    <source>
        <dbReference type="ARBA" id="ARBA00023015"/>
    </source>
</evidence>
<proteinExistence type="predicted"/>